<evidence type="ECO:0000259" key="2">
    <source>
        <dbReference type="Pfam" id="PF17919"/>
    </source>
</evidence>
<evidence type="ECO:0000259" key="1">
    <source>
        <dbReference type="Pfam" id="PF00078"/>
    </source>
</evidence>
<dbReference type="FunFam" id="3.30.70.270:FF:000003">
    <property type="entry name" value="Transposon Ty3-G Gag-Pol polyprotein"/>
    <property type="match status" value="1"/>
</dbReference>
<dbReference type="SUPFAM" id="SSF56672">
    <property type="entry name" value="DNA/RNA polymerases"/>
    <property type="match status" value="1"/>
</dbReference>
<dbReference type="PANTHER" id="PTHR33064">
    <property type="entry name" value="POL PROTEIN"/>
    <property type="match status" value="1"/>
</dbReference>
<gene>
    <name evidence="3" type="ORF">PCASD_05458</name>
</gene>
<dbReference type="InterPro" id="IPR043502">
    <property type="entry name" value="DNA/RNA_pol_sf"/>
</dbReference>
<protein>
    <recommendedName>
        <fullName evidence="5">Reverse transcriptase domain-containing protein</fullName>
    </recommendedName>
</protein>
<dbReference type="AlphaFoldDB" id="A0A2N5V8S8"/>
<feature type="domain" description="Reverse transcriptase" evidence="1">
    <location>
        <begin position="7"/>
        <end position="106"/>
    </location>
</feature>
<dbReference type="InterPro" id="IPR051320">
    <property type="entry name" value="Viral_Replic_Matur_Polypro"/>
</dbReference>
<dbReference type="InterPro" id="IPR000477">
    <property type="entry name" value="RT_dom"/>
</dbReference>
<feature type="domain" description="Reverse transcriptase/retrotransposon-derived protein RNase H-like" evidence="2">
    <location>
        <begin position="173"/>
        <end position="262"/>
    </location>
</feature>
<sequence>MKIANADVPKTAFGTKYGHYEWLFMPFGLVNAPSTFQRMMTELLQKFIDDFFQVYLDGILIYSKMAKAHVQHVESVLRVLRQEELKCSGAKCLFGLREIQYVGHIIGFNCICPMEEKLSAVKAWPRPANVFNVRSFLGLCGFYRQYVKSFAHIAAPLHGWTVGVVTKRQAVVWLTTHEKAFLLLKEALVSVPVLLTPNTAEPYVMETDASDFAVGAFLLQNSDEHLLHPVAFESCKLNKAQVNYPAQERELLAIMYTWRKWHFGWVWDSPRLEGGMVVAGLHAGRGPSMGSCTVETMTTAGNCKGCNPKVCTRAPLHKLVLRSAHQEIPEYSAPACWGSAGKYTGTHTHPYPAPVGRYLLEANRYPQTGAGYPQTGT</sequence>
<evidence type="ECO:0000313" key="4">
    <source>
        <dbReference type="Proteomes" id="UP000235392"/>
    </source>
</evidence>
<dbReference type="Gene3D" id="3.10.10.10">
    <property type="entry name" value="HIV Type 1 Reverse Transcriptase, subunit A, domain 1"/>
    <property type="match status" value="1"/>
</dbReference>
<dbReference type="InterPro" id="IPR043128">
    <property type="entry name" value="Rev_trsase/Diguanyl_cyclase"/>
</dbReference>
<evidence type="ECO:0008006" key="5">
    <source>
        <dbReference type="Google" id="ProtNLM"/>
    </source>
</evidence>
<organism evidence="3 4">
    <name type="scientific">Puccinia coronata f. sp. avenae</name>
    <dbReference type="NCBI Taxonomy" id="200324"/>
    <lineage>
        <taxon>Eukaryota</taxon>
        <taxon>Fungi</taxon>
        <taxon>Dikarya</taxon>
        <taxon>Basidiomycota</taxon>
        <taxon>Pucciniomycotina</taxon>
        <taxon>Pucciniomycetes</taxon>
        <taxon>Pucciniales</taxon>
        <taxon>Pucciniaceae</taxon>
        <taxon>Puccinia</taxon>
    </lineage>
</organism>
<evidence type="ECO:0000313" key="3">
    <source>
        <dbReference type="EMBL" id="PLW46400.1"/>
    </source>
</evidence>
<dbReference type="CDD" id="cd01647">
    <property type="entry name" value="RT_LTR"/>
    <property type="match status" value="1"/>
</dbReference>
<dbReference type="Pfam" id="PF00078">
    <property type="entry name" value="RVT_1"/>
    <property type="match status" value="1"/>
</dbReference>
<dbReference type="FunFam" id="3.30.70.270:FF:000020">
    <property type="entry name" value="Transposon Tf2-6 polyprotein-like Protein"/>
    <property type="match status" value="1"/>
</dbReference>
<dbReference type="Pfam" id="PF17919">
    <property type="entry name" value="RT_RNaseH_2"/>
    <property type="match status" value="1"/>
</dbReference>
<proteinExistence type="predicted"/>
<dbReference type="InterPro" id="IPR041577">
    <property type="entry name" value="RT_RNaseH_2"/>
</dbReference>
<reference evidence="3 4" key="1">
    <citation type="submission" date="2017-11" db="EMBL/GenBank/DDBJ databases">
        <title>De novo assembly and phasing of dikaryotic genomes from two isolates of Puccinia coronata f. sp. avenae, the causal agent of oat crown rust.</title>
        <authorList>
            <person name="Miller M.E."/>
            <person name="Zhang Y."/>
            <person name="Omidvar V."/>
            <person name="Sperschneider J."/>
            <person name="Schwessinger B."/>
            <person name="Raley C."/>
            <person name="Palmer J.M."/>
            <person name="Garnica D."/>
            <person name="Upadhyaya N."/>
            <person name="Rathjen J."/>
            <person name="Taylor J.M."/>
            <person name="Park R.F."/>
            <person name="Dodds P.N."/>
            <person name="Hirsch C.D."/>
            <person name="Kianian S.F."/>
            <person name="Figueroa M."/>
        </authorList>
    </citation>
    <scope>NUCLEOTIDE SEQUENCE [LARGE SCALE GENOMIC DNA]</scope>
    <source>
        <strain evidence="3">12SD80</strain>
    </source>
</reference>
<dbReference type="EMBL" id="PGCI01000040">
    <property type="protein sequence ID" value="PLW46400.1"/>
    <property type="molecule type" value="Genomic_DNA"/>
</dbReference>
<dbReference type="Gene3D" id="3.30.70.270">
    <property type="match status" value="2"/>
</dbReference>
<name>A0A2N5V8S8_9BASI</name>
<accession>A0A2N5V8S8</accession>
<dbReference type="Proteomes" id="UP000235392">
    <property type="component" value="Unassembled WGS sequence"/>
</dbReference>
<comment type="caution">
    <text evidence="3">The sequence shown here is derived from an EMBL/GenBank/DDBJ whole genome shotgun (WGS) entry which is preliminary data.</text>
</comment>
<dbReference type="PANTHER" id="PTHR33064:SF37">
    <property type="entry name" value="RIBONUCLEASE H"/>
    <property type="match status" value="1"/>
</dbReference>